<protein>
    <recommendedName>
        <fullName evidence="9">TRAP transporter small permease protein</fullName>
    </recommendedName>
</protein>
<comment type="similarity">
    <text evidence="8 9">Belongs to the TRAP transporter small permease family.</text>
</comment>
<dbReference type="Pfam" id="PF04290">
    <property type="entry name" value="DctQ"/>
    <property type="match status" value="1"/>
</dbReference>
<comment type="caution">
    <text evidence="11">The sequence shown here is derived from an EMBL/GenBank/DDBJ whole genome shotgun (WGS) entry which is preliminary data.</text>
</comment>
<keyword evidence="5 9" id="KW-0812">Transmembrane</keyword>
<feature type="transmembrane region" description="Helical" evidence="9">
    <location>
        <begin position="109"/>
        <end position="130"/>
    </location>
</feature>
<feature type="transmembrane region" description="Helical" evidence="9">
    <location>
        <begin position="37"/>
        <end position="58"/>
    </location>
</feature>
<dbReference type="GO" id="GO:0022857">
    <property type="term" value="F:transmembrane transporter activity"/>
    <property type="evidence" value="ECO:0007669"/>
    <property type="project" value="UniProtKB-UniRule"/>
</dbReference>
<keyword evidence="2 9" id="KW-0813">Transport</keyword>
<dbReference type="PANTHER" id="PTHR35011">
    <property type="entry name" value="2,3-DIKETO-L-GULONATE TRAP TRANSPORTER SMALL PERMEASE PROTEIN YIAM"/>
    <property type="match status" value="1"/>
</dbReference>
<name>A0A315EMC3_9BURK</name>
<keyword evidence="3" id="KW-1003">Cell membrane</keyword>
<dbReference type="GO" id="GO:0015740">
    <property type="term" value="P:C4-dicarboxylate transport"/>
    <property type="evidence" value="ECO:0007669"/>
    <property type="project" value="TreeGrafter"/>
</dbReference>
<feature type="transmembrane region" description="Helical" evidence="9">
    <location>
        <begin position="150"/>
        <end position="167"/>
    </location>
</feature>
<dbReference type="InterPro" id="IPR007387">
    <property type="entry name" value="TRAP_DctQ"/>
</dbReference>
<evidence type="ECO:0000256" key="8">
    <source>
        <dbReference type="ARBA" id="ARBA00038436"/>
    </source>
</evidence>
<accession>A0A315EMC3</accession>
<evidence type="ECO:0000256" key="5">
    <source>
        <dbReference type="ARBA" id="ARBA00022692"/>
    </source>
</evidence>
<feature type="transmembrane region" description="Helical" evidence="9">
    <location>
        <begin position="70"/>
        <end position="88"/>
    </location>
</feature>
<dbReference type="AlphaFoldDB" id="A0A315EMC3"/>
<keyword evidence="7 9" id="KW-0472">Membrane</keyword>
<evidence type="ECO:0000259" key="10">
    <source>
        <dbReference type="Pfam" id="PF04290"/>
    </source>
</evidence>
<dbReference type="GO" id="GO:0005886">
    <property type="term" value="C:plasma membrane"/>
    <property type="evidence" value="ECO:0007669"/>
    <property type="project" value="UniProtKB-SubCell"/>
</dbReference>
<evidence type="ECO:0000256" key="7">
    <source>
        <dbReference type="ARBA" id="ARBA00023136"/>
    </source>
</evidence>
<evidence type="ECO:0000256" key="3">
    <source>
        <dbReference type="ARBA" id="ARBA00022475"/>
    </source>
</evidence>
<evidence type="ECO:0000313" key="11">
    <source>
        <dbReference type="EMBL" id="PUE58401.1"/>
    </source>
</evidence>
<dbReference type="EMBL" id="NESP01000001">
    <property type="protein sequence ID" value="PUE58401.1"/>
    <property type="molecule type" value="Genomic_DNA"/>
</dbReference>
<dbReference type="InterPro" id="IPR055348">
    <property type="entry name" value="DctQ"/>
</dbReference>
<sequence>MEQTLSHAAASVEELAHSFDEADHHTADLSDYRFDDWITLGVFWMMVVLVFLQFFTRYALNDSLAWTEELATNCLIALVFIGAATCIRKDRHIQVDLLYRYLPVSVSRGLATLVDLIRLVFLAYLTYLVWKYIELVGDEQMTTLRWPKNIIYWLTLFGFSMMVIRAGQITWRNAKLGFSALEKPQAYDGSEA</sequence>
<comment type="function">
    <text evidence="9">Part of the tripartite ATP-independent periplasmic (TRAP) transport system.</text>
</comment>
<keyword evidence="12" id="KW-1185">Reference proteome</keyword>
<dbReference type="PANTHER" id="PTHR35011:SF11">
    <property type="entry name" value="TRAP TRANSPORTER SMALL PERMEASE PROTEIN"/>
    <property type="match status" value="1"/>
</dbReference>
<evidence type="ECO:0000256" key="9">
    <source>
        <dbReference type="RuleBase" id="RU369079"/>
    </source>
</evidence>
<organism evidence="11 12">
    <name type="scientific">Limnohabitans curvus</name>
    <dbReference type="NCBI Taxonomy" id="323423"/>
    <lineage>
        <taxon>Bacteria</taxon>
        <taxon>Pseudomonadati</taxon>
        <taxon>Pseudomonadota</taxon>
        <taxon>Betaproteobacteria</taxon>
        <taxon>Burkholderiales</taxon>
        <taxon>Comamonadaceae</taxon>
        <taxon>Limnohabitans</taxon>
    </lineage>
</organism>
<evidence type="ECO:0000256" key="6">
    <source>
        <dbReference type="ARBA" id="ARBA00022989"/>
    </source>
</evidence>
<evidence type="ECO:0000313" key="12">
    <source>
        <dbReference type="Proteomes" id="UP000251341"/>
    </source>
</evidence>
<reference evidence="11 12" key="1">
    <citation type="submission" date="2017-04" db="EMBL/GenBank/DDBJ databases">
        <title>Unexpected and diverse lifestyles within the genus Limnohabitans.</title>
        <authorList>
            <person name="Kasalicky V."/>
            <person name="Mehrshad M."/>
            <person name="Andrei S.-A."/>
            <person name="Salcher M."/>
            <person name="Kratochvilova H."/>
            <person name="Simek K."/>
            <person name="Ghai R."/>
        </authorList>
    </citation>
    <scope>NUCLEOTIDE SEQUENCE [LARGE SCALE GENOMIC DNA]</scope>
    <source>
        <strain evidence="11 12">MWH-C5</strain>
    </source>
</reference>
<evidence type="ECO:0000256" key="4">
    <source>
        <dbReference type="ARBA" id="ARBA00022519"/>
    </source>
</evidence>
<dbReference type="Proteomes" id="UP000251341">
    <property type="component" value="Unassembled WGS sequence"/>
</dbReference>
<comment type="subunit">
    <text evidence="9">The complex comprises the extracytoplasmic solute receptor protein and the two transmembrane proteins.</text>
</comment>
<evidence type="ECO:0000256" key="2">
    <source>
        <dbReference type="ARBA" id="ARBA00022448"/>
    </source>
</evidence>
<evidence type="ECO:0000256" key="1">
    <source>
        <dbReference type="ARBA" id="ARBA00004429"/>
    </source>
</evidence>
<gene>
    <name evidence="11" type="ORF">B9Z44_01570</name>
</gene>
<proteinExistence type="inferred from homology"/>
<keyword evidence="4 9" id="KW-0997">Cell inner membrane</keyword>
<comment type="subcellular location">
    <subcellularLocation>
        <location evidence="1 9">Cell inner membrane</location>
        <topology evidence="1 9">Multi-pass membrane protein</topology>
    </subcellularLocation>
</comment>
<feature type="domain" description="Tripartite ATP-independent periplasmic transporters DctQ component" evidence="10">
    <location>
        <begin position="46"/>
        <end position="174"/>
    </location>
</feature>
<keyword evidence="6 9" id="KW-1133">Transmembrane helix</keyword>
<dbReference type="RefSeq" id="WP_108401514.1">
    <property type="nucleotide sequence ID" value="NZ_NESP01000001.1"/>
</dbReference>